<dbReference type="NCBIfam" id="TIGR00377">
    <property type="entry name" value="ant_ant_sig"/>
    <property type="match status" value="1"/>
</dbReference>
<comment type="similarity">
    <text evidence="1 2">Belongs to the anti-sigma-factor antagonist family.</text>
</comment>
<dbReference type="eggNOG" id="COG1366">
    <property type="taxonomic scope" value="Bacteria"/>
</dbReference>
<dbReference type="OrthoDB" id="9793697at2"/>
<dbReference type="PANTHER" id="PTHR33495">
    <property type="entry name" value="ANTI-SIGMA FACTOR ANTAGONIST TM_1081-RELATED-RELATED"/>
    <property type="match status" value="1"/>
</dbReference>
<dbReference type="InterPro" id="IPR002645">
    <property type="entry name" value="STAS_dom"/>
</dbReference>
<dbReference type="Gene3D" id="3.30.750.24">
    <property type="entry name" value="STAS domain"/>
    <property type="match status" value="1"/>
</dbReference>
<accession>I4F587</accession>
<dbReference type="PANTHER" id="PTHR33495:SF2">
    <property type="entry name" value="ANTI-SIGMA FACTOR ANTAGONIST TM_1081-RELATED"/>
    <property type="match status" value="1"/>
</dbReference>
<dbReference type="InterPro" id="IPR003658">
    <property type="entry name" value="Anti-sigma_ant"/>
</dbReference>
<keyword evidence="5" id="KW-1185">Reference proteome</keyword>
<dbReference type="SUPFAM" id="SSF52091">
    <property type="entry name" value="SpoIIaa-like"/>
    <property type="match status" value="1"/>
</dbReference>
<dbReference type="AlphaFoldDB" id="I4F587"/>
<dbReference type="Proteomes" id="UP000006461">
    <property type="component" value="Chromosome"/>
</dbReference>
<evidence type="ECO:0000313" key="4">
    <source>
        <dbReference type="EMBL" id="CCH90800.1"/>
    </source>
</evidence>
<dbReference type="STRING" id="477641.MODMU_5427"/>
<evidence type="ECO:0000313" key="5">
    <source>
        <dbReference type="Proteomes" id="UP000006461"/>
    </source>
</evidence>
<dbReference type="CDD" id="cd07043">
    <property type="entry name" value="STAS_anti-anti-sigma_factors"/>
    <property type="match status" value="1"/>
</dbReference>
<evidence type="ECO:0000259" key="3">
    <source>
        <dbReference type="PROSITE" id="PS50801"/>
    </source>
</evidence>
<sequence>MSAPSGTRDLDVRVGMIDGGCTVTVVGEVDTLGAPVLGGCLDELLACPDVRAVELDLSGVTFLDSAGLTVLVRAHRTAEGSGRVLRLRCGTGRAVLRPLQLTGLVDVLTLADAPDGLSRHLNV</sequence>
<evidence type="ECO:0000256" key="2">
    <source>
        <dbReference type="RuleBase" id="RU003749"/>
    </source>
</evidence>
<evidence type="ECO:0000256" key="1">
    <source>
        <dbReference type="ARBA" id="ARBA00009013"/>
    </source>
</evidence>
<feature type="domain" description="STAS" evidence="3">
    <location>
        <begin position="10"/>
        <end position="123"/>
    </location>
</feature>
<dbReference type="KEGG" id="mmar:MODMU_5427"/>
<dbReference type="Pfam" id="PF01740">
    <property type="entry name" value="STAS"/>
    <property type="match status" value="1"/>
</dbReference>
<gene>
    <name evidence="4" type="ordered locus">MODMU_5427</name>
</gene>
<dbReference type="OMA" id="GPAEHID"/>
<reference evidence="4 5" key="1">
    <citation type="journal article" date="2012" name="J. Bacteriol.">
        <title>Genome Sequence of Radiation-Resistant Modestobacter marinus Strain BC501, a Representative Actinobacterium That Thrives on Calcareous Stone Surfaces.</title>
        <authorList>
            <person name="Normand P."/>
            <person name="Gury J."/>
            <person name="Pujic P."/>
            <person name="Chouaia B."/>
            <person name="Crotti E."/>
            <person name="Brusetti L."/>
            <person name="Daffonchio D."/>
            <person name="Vacherie B."/>
            <person name="Barbe V."/>
            <person name="Medigue C."/>
            <person name="Calteau A."/>
            <person name="Ghodhbane-Gtari F."/>
            <person name="Essoussi I."/>
            <person name="Nouioui I."/>
            <person name="Abbassi-Ghozzi I."/>
            <person name="Gtari M."/>
        </authorList>
    </citation>
    <scope>NUCLEOTIDE SEQUENCE [LARGE SCALE GENOMIC DNA]</scope>
    <source>
        <strain evidence="5">BC 501</strain>
    </source>
</reference>
<dbReference type="InterPro" id="IPR036513">
    <property type="entry name" value="STAS_dom_sf"/>
</dbReference>
<organism evidence="4 5">
    <name type="scientific">Modestobacter italicus (strain DSM 44449 / CECT 9708 / BC 501)</name>
    <dbReference type="NCBI Taxonomy" id="2732864"/>
    <lineage>
        <taxon>Bacteria</taxon>
        <taxon>Bacillati</taxon>
        <taxon>Actinomycetota</taxon>
        <taxon>Actinomycetes</taxon>
        <taxon>Geodermatophilales</taxon>
        <taxon>Geodermatophilaceae</taxon>
        <taxon>Modestobacter</taxon>
    </lineage>
</organism>
<dbReference type="HOGENOM" id="CLU_115403_3_1_11"/>
<proteinExistence type="inferred from homology"/>
<dbReference type="PROSITE" id="PS50801">
    <property type="entry name" value="STAS"/>
    <property type="match status" value="1"/>
</dbReference>
<dbReference type="EMBL" id="FO203431">
    <property type="protein sequence ID" value="CCH90800.1"/>
    <property type="molecule type" value="Genomic_DNA"/>
</dbReference>
<protein>
    <recommendedName>
        <fullName evidence="2">Anti-sigma factor antagonist</fullName>
    </recommendedName>
</protein>
<name>I4F587_MODI5</name>
<dbReference type="GO" id="GO:0043856">
    <property type="term" value="F:anti-sigma factor antagonist activity"/>
    <property type="evidence" value="ECO:0007669"/>
    <property type="project" value="InterPro"/>
</dbReference>